<organism evidence="1 2">
    <name type="scientific">Phytophthora nicotianae P1976</name>
    <dbReference type="NCBI Taxonomy" id="1317066"/>
    <lineage>
        <taxon>Eukaryota</taxon>
        <taxon>Sar</taxon>
        <taxon>Stramenopiles</taxon>
        <taxon>Oomycota</taxon>
        <taxon>Peronosporomycetes</taxon>
        <taxon>Peronosporales</taxon>
        <taxon>Peronosporaceae</taxon>
        <taxon>Phytophthora</taxon>
    </lineage>
</organism>
<dbReference type="PROSITE" id="PS51257">
    <property type="entry name" value="PROKAR_LIPOPROTEIN"/>
    <property type="match status" value="1"/>
</dbReference>
<comment type="caution">
    <text evidence="1">The sequence shown here is derived from an EMBL/GenBank/DDBJ whole genome shotgun (WGS) entry which is preliminary data.</text>
</comment>
<protein>
    <submittedName>
        <fullName evidence="1">Uncharacterized protein</fullName>
    </submittedName>
</protein>
<evidence type="ECO:0000313" key="1">
    <source>
        <dbReference type="EMBL" id="ETO85770.1"/>
    </source>
</evidence>
<dbReference type="Proteomes" id="UP000028582">
    <property type="component" value="Unassembled WGS sequence"/>
</dbReference>
<proteinExistence type="predicted"/>
<name>A0A081B3Q9_PHYNI</name>
<sequence length="116" mass="13216">MRLSEQLLAMVLSCSCHHVSTFMPERMEAGIKCGHSPWFYRLDSGLEPQVTKGTSVYSSTSSLTKQSHHVRLIANIFSLTQGNFSNNTDPGIPKNILRTQYIYILLVTYLFFRIFP</sequence>
<accession>A0A081B3Q9</accession>
<reference evidence="1 2" key="1">
    <citation type="submission" date="2013-11" db="EMBL/GenBank/DDBJ databases">
        <title>The Genome Sequence of Phytophthora parasitica P1976.</title>
        <authorList>
            <consortium name="The Broad Institute Genomics Platform"/>
            <person name="Russ C."/>
            <person name="Tyler B."/>
            <person name="Panabieres F."/>
            <person name="Shan W."/>
            <person name="Tripathy S."/>
            <person name="Grunwald N."/>
            <person name="Machado M."/>
            <person name="Johnson C.S."/>
            <person name="Walker B."/>
            <person name="Young S."/>
            <person name="Zeng Q."/>
            <person name="Gargeya S."/>
            <person name="Fitzgerald M."/>
            <person name="Haas B."/>
            <person name="Abouelleil A."/>
            <person name="Allen A.W."/>
            <person name="Alvarado L."/>
            <person name="Arachchi H.M."/>
            <person name="Berlin A.M."/>
            <person name="Chapman S.B."/>
            <person name="Gainer-Dewar J."/>
            <person name="Goldberg J."/>
            <person name="Griggs A."/>
            <person name="Gujja S."/>
            <person name="Hansen M."/>
            <person name="Howarth C."/>
            <person name="Imamovic A."/>
            <person name="Ireland A."/>
            <person name="Larimer J."/>
            <person name="McCowan C."/>
            <person name="Murphy C."/>
            <person name="Pearson M."/>
            <person name="Poon T.W."/>
            <person name="Priest M."/>
            <person name="Roberts A."/>
            <person name="Saif S."/>
            <person name="Shea T."/>
            <person name="Sisk P."/>
            <person name="Sykes S."/>
            <person name="Wortman J."/>
            <person name="Nusbaum C."/>
            <person name="Birren B."/>
        </authorList>
    </citation>
    <scope>NUCLEOTIDE SEQUENCE [LARGE SCALE GENOMIC DNA]</scope>
    <source>
        <strain evidence="1 2">P1976</strain>
    </source>
</reference>
<dbReference type="EMBL" id="ANJA01000139">
    <property type="protein sequence ID" value="ETO85770.1"/>
    <property type="molecule type" value="Genomic_DNA"/>
</dbReference>
<gene>
    <name evidence="1" type="ORF">F444_00618</name>
</gene>
<evidence type="ECO:0000313" key="2">
    <source>
        <dbReference type="Proteomes" id="UP000028582"/>
    </source>
</evidence>
<dbReference type="AlphaFoldDB" id="A0A081B3Q9"/>